<dbReference type="GeneID" id="81396177"/>
<reference evidence="5" key="2">
    <citation type="journal article" date="2023" name="IMA Fungus">
        <title>Comparative genomic study of the Penicillium genus elucidates a diverse pangenome and 15 lateral gene transfer events.</title>
        <authorList>
            <person name="Petersen C."/>
            <person name="Sorensen T."/>
            <person name="Nielsen M.R."/>
            <person name="Sondergaard T.E."/>
            <person name="Sorensen J.L."/>
            <person name="Fitzpatrick D.A."/>
            <person name="Frisvad J.C."/>
            <person name="Nielsen K.L."/>
        </authorList>
    </citation>
    <scope>NUCLEOTIDE SEQUENCE</scope>
    <source>
        <strain evidence="5">IBT 34128</strain>
    </source>
</reference>
<keyword evidence="3" id="KW-0274">FAD</keyword>
<keyword evidence="6" id="KW-1185">Reference proteome</keyword>
<dbReference type="InterPro" id="IPR036188">
    <property type="entry name" value="FAD/NAD-bd_sf"/>
</dbReference>
<dbReference type="InterPro" id="IPR050346">
    <property type="entry name" value="FMO-like"/>
</dbReference>
<dbReference type="OrthoDB" id="66881at2759"/>
<dbReference type="EMBL" id="JAPMSZ010000009">
    <property type="protein sequence ID" value="KAJ5091610.1"/>
    <property type="molecule type" value="Genomic_DNA"/>
</dbReference>
<dbReference type="GO" id="GO:0050661">
    <property type="term" value="F:NADP binding"/>
    <property type="evidence" value="ECO:0007669"/>
    <property type="project" value="InterPro"/>
</dbReference>
<dbReference type="AlphaFoldDB" id="A0A9W9F124"/>
<sequence>MPKKVAIIGAGPSGLVTAKTLLHNFPGGTFAPTIFESRHEIGGLWPSYPSSSSAHKTNGPPGTLDPWMRTNLSRFTVAFSDLAWESVIPDNEIPVFPQARQVGQYLNAYAIQYIPRYVLRLGCEVIRTTRRIDSGNVRWRVDWATESAPDIGDASPNRREISSEDFDFLVVASGYFARQYNPDIPGLDQWAGKVIHSSALQNGRCKLVLCGKDDTIPGKVAVIGGSMSGVEAAAAVALHQSSSMLATGPRPLALQQKTVHHIYSRPFWTLPTYLPCVSSKDAASFLPLDLAMYDLSRRPPGPIEYAPGPIPEEKAAKTNSYFQSLLGPDYELFGHMHPRDTEDQTTTQSPPWVAIGNDYAEYVRSGAIAATMGRVISVHSEPDSDLASIEIKGPGSQTSTLDGIAAIVMATGFAPFESLSFLSAEILQSLEYSVEDPFSPLILDKGGTLRSEIPDLGFVGFYRGPYWGVMEMQARFLGDIWSKEITGISPTNSQTDGLRSLRHADMSLRRGQFPMGDYVGLMESFAKELGISRMELELSEEDSNRSGPVVPARYCYNSAASPATQHTAQTQGHRETKRTLDALRASFVDYHYTARAAAALAVFRALHGSWGYTKQPLSLGHDGQPVSGTLAFYPRYPSALAYDREYVCMENEEMQSIFRLSERGPDGASSRIEVWTVNPTNPNTAGRLIHTLHLTPLYRKKHDGDYVSGEYVMHGTSVSPTTSQDETNSCPRFGSEYTFHFLGISIISWACVTQPKNHSASIESLDEQMCPTRTIYRREVG</sequence>
<dbReference type="GO" id="GO:0004499">
    <property type="term" value="F:N,N-dimethylaniline monooxygenase activity"/>
    <property type="evidence" value="ECO:0007669"/>
    <property type="project" value="InterPro"/>
</dbReference>
<dbReference type="Gene3D" id="3.50.50.60">
    <property type="entry name" value="FAD/NAD(P)-binding domain"/>
    <property type="match status" value="1"/>
</dbReference>
<evidence type="ECO:0000256" key="1">
    <source>
        <dbReference type="ARBA" id="ARBA00009183"/>
    </source>
</evidence>
<evidence type="ECO:0000313" key="5">
    <source>
        <dbReference type="EMBL" id="KAJ5091610.1"/>
    </source>
</evidence>
<gene>
    <name evidence="5" type="ORF">NUU61_006480</name>
</gene>
<keyword evidence="4" id="KW-0560">Oxidoreductase</keyword>
<dbReference type="Proteomes" id="UP001141434">
    <property type="component" value="Unassembled WGS sequence"/>
</dbReference>
<name>A0A9W9F124_9EURO</name>
<evidence type="ECO:0000256" key="2">
    <source>
        <dbReference type="ARBA" id="ARBA00022630"/>
    </source>
</evidence>
<evidence type="ECO:0000256" key="3">
    <source>
        <dbReference type="ARBA" id="ARBA00022827"/>
    </source>
</evidence>
<evidence type="ECO:0000313" key="6">
    <source>
        <dbReference type="Proteomes" id="UP001141434"/>
    </source>
</evidence>
<accession>A0A9W9F124</accession>
<dbReference type="Pfam" id="PF00743">
    <property type="entry name" value="FMO-like"/>
    <property type="match status" value="1"/>
</dbReference>
<dbReference type="GO" id="GO:0050660">
    <property type="term" value="F:flavin adenine dinucleotide binding"/>
    <property type="evidence" value="ECO:0007669"/>
    <property type="project" value="InterPro"/>
</dbReference>
<dbReference type="SUPFAM" id="SSF51905">
    <property type="entry name" value="FAD/NAD(P)-binding domain"/>
    <property type="match status" value="1"/>
</dbReference>
<reference evidence="5" key="1">
    <citation type="submission" date="2022-11" db="EMBL/GenBank/DDBJ databases">
        <authorList>
            <person name="Petersen C."/>
        </authorList>
    </citation>
    <scope>NUCLEOTIDE SEQUENCE</scope>
    <source>
        <strain evidence="5">IBT 34128</strain>
    </source>
</reference>
<comment type="similarity">
    <text evidence="1">Belongs to the FMO family.</text>
</comment>
<proteinExistence type="inferred from homology"/>
<protein>
    <submittedName>
        <fullName evidence="5">FAD-dependent pyridine nucleotide-disulfide oxidoreductase</fullName>
    </submittedName>
</protein>
<evidence type="ECO:0000256" key="4">
    <source>
        <dbReference type="ARBA" id="ARBA00023002"/>
    </source>
</evidence>
<keyword evidence="2" id="KW-0285">Flavoprotein</keyword>
<dbReference type="PRINTS" id="PR00368">
    <property type="entry name" value="FADPNR"/>
</dbReference>
<dbReference type="InterPro" id="IPR020946">
    <property type="entry name" value="Flavin_mOase-like"/>
</dbReference>
<dbReference type="RefSeq" id="XP_056509808.1">
    <property type="nucleotide sequence ID" value="XM_056657008.1"/>
</dbReference>
<organism evidence="5 6">
    <name type="scientific">Penicillium alfredii</name>
    <dbReference type="NCBI Taxonomy" id="1506179"/>
    <lineage>
        <taxon>Eukaryota</taxon>
        <taxon>Fungi</taxon>
        <taxon>Dikarya</taxon>
        <taxon>Ascomycota</taxon>
        <taxon>Pezizomycotina</taxon>
        <taxon>Eurotiomycetes</taxon>
        <taxon>Eurotiomycetidae</taxon>
        <taxon>Eurotiales</taxon>
        <taxon>Aspergillaceae</taxon>
        <taxon>Penicillium</taxon>
    </lineage>
</organism>
<comment type="caution">
    <text evidence="5">The sequence shown here is derived from an EMBL/GenBank/DDBJ whole genome shotgun (WGS) entry which is preliminary data.</text>
</comment>
<dbReference type="PANTHER" id="PTHR23023">
    <property type="entry name" value="DIMETHYLANILINE MONOOXYGENASE"/>
    <property type="match status" value="1"/>
</dbReference>